<gene>
    <name evidence="1" type="ORF">C8N34_102465</name>
</gene>
<dbReference type="EMBL" id="QBKP01000002">
    <property type="protein sequence ID" value="PTX52647.1"/>
    <property type="molecule type" value="Genomic_DNA"/>
</dbReference>
<evidence type="ECO:0000313" key="1">
    <source>
        <dbReference type="EMBL" id="PTX52647.1"/>
    </source>
</evidence>
<dbReference type="Proteomes" id="UP000244224">
    <property type="component" value="Unassembled WGS sequence"/>
</dbReference>
<protein>
    <submittedName>
        <fullName evidence="1">Uncharacterized protein</fullName>
    </submittedName>
</protein>
<evidence type="ECO:0000313" key="2">
    <source>
        <dbReference type="Proteomes" id="UP000244224"/>
    </source>
</evidence>
<comment type="caution">
    <text evidence="1">The sequence shown here is derived from an EMBL/GenBank/DDBJ whole genome shotgun (WGS) entry which is preliminary data.</text>
</comment>
<dbReference type="AlphaFoldDB" id="A0A2T6B995"/>
<name>A0A2T6B995_9RHOB</name>
<organism evidence="1 2">
    <name type="scientific">Gemmobacter caeni</name>
    <dbReference type="NCBI Taxonomy" id="589035"/>
    <lineage>
        <taxon>Bacteria</taxon>
        <taxon>Pseudomonadati</taxon>
        <taxon>Pseudomonadota</taxon>
        <taxon>Alphaproteobacteria</taxon>
        <taxon>Rhodobacterales</taxon>
        <taxon>Paracoccaceae</taxon>
        <taxon>Gemmobacter</taxon>
    </lineage>
</organism>
<accession>A0A2T6B995</accession>
<keyword evidence="2" id="KW-1185">Reference proteome</keyword>
<reference evidence="1 2" key="1">
    <citation type="submission" date="2018-04" db="EMBL/GenBank/DDBJ databases">
        <title>Genomic Encyclopedia of Archaeal and Bacterial Type Strains, Phase II (KMG-II): from individual species to whole genera.</title>
        <authorList>
            <person name="Goeker M."/>
        </authorList>
    </citation>
    <scope>NUCLEOTIDE SEQUENCE [LARGE SCALE GENOMIC DNA]</scope>
    <source>
        <strain evidence="1 2">DSM 21823</strain>
    </source>
</reference>
<sequence length="254" mass="27658">MTHIIPKNAPEPRGNGRIRRSLPALGLVAAAISGFTSQSGGSEPVPAPERVAAVVTVPMIVQEATLLHFARAQGIGDAIRETGIPFTDPINARLEEIREIVEEGRTEATAYRVDMAYSAGYLDALEGGWDLNRLENYTESIFRTERGILELSDQATLRWSEHLGLEEGRALVTGTIALTVAQDPYEPIWSGSVEEGPHRGAAFVEVSTSVRLILDEMHEAAYVPSLPRHELEARSETEDPFQGVPPFSACGMEI</sequence>
<dbReference type="RefSeq" id="WP_108128052.1">
    <property type="nucleotide sequence ID" value="NZ_QBKP01000002.1"/>
</dbReference>
<proteinExistence type="predicted"/>